<feature type="domain" description="F-box associated beta-propeller type 1" evidence="2">
    <location>
        <begin position="79"/>
        <end position="219"/>
    </location>
</feature>
<dbReference type="NCBIfam" id="TIGR01640">
    <property type="entry name" value="F_box_assoc_1"/>
    <property type="match status" value="1"/>
</dbReference>
<evidence type="ECO:0000313" key="4">
    <source>
        <dbReference type="Proteomes" id="UP000224567"/>
    </source>
</evidence>
<sequence length="496" mass="57184">MYWYTKSWLGFISSLEFANIHLSISANNRDFNHHRLMLRSDPPYYGLQDCSFSSLLSNDSVTEAFDLIRYPIKREIFGSVNGLVCLAIEKHLFIWNPSIRKFKKLPHPRAMTRVNSFFIYGAMVRVNSCHMYGFGYDEIHDDYKVVAGFRNSGFFKVDMYSVNSDSWRSIDGFSSGVLSMKSGVLVNGKLHWANTALLDSPSYNAWGIICIDLADGKWGKNSCRCVGLEGIWDLKSWTKMFTINLPYNPIGYQGKMTNESQIQDAATAVRATSIASTSLANAPQPMAPAEKPRKFIGIDFKRWQQKMFFYLTTLCLQRFTSEDAPEVPEGTSDKERFIIIEAWKYSDFLCRNYILSGIQDDLYNIYSGTKTSRKLWGALDRKYKTEDEGIKKFFVARFLDFKMIDSLILNDAFQVAAIIEKLPPMWKDFKNYLKHKHKEMIVEDLIIRLRIEEDNKAVKRRSKGNSVINGAHIEEDHQNNSKKRKKVEQGSNQPKK</sequence>
<dbReference type="Pfam" id="PF07734">
    <property type="entry name" value="FBA_1"/>
    <property type="match status" value="1"/>
</dbReference>
<comment type="caution">
    <text evidence="3">The sequence shown here is derived from an EMBL/GenBank/DDBJ whole genome shotgun (WGS) entry which is preliminary data.</text>
</comment>
<dbReference type="PANTHER" id="PTHR47592">
    <property type="entry name" value="PBF68 PROTEIN"/>
    <property type="match status" value="1"/>
</dbReference>
<dbReference type="InterPro" id="IPR017451">
    <property type="entry name" value="F-box-assoc_interact_dom"/>
</dbReference>
<reference evidence="3 4" key="1">
    <citation type="journal article" date="2017" name="Genome Biol.">
        <title>New reference genome sequences of hot pepper reveal the massive evolution of plant disease-resistance genes by retroduplication.</title>
        <authorList>
            <person name="Kim S."/>
            <person name="Park J."/>
            <person name="Yeom S.I."/>
            <person name="Kim Y.M."/>
            <person name="Seo E."/>
            <person name="Kim K.T."/>
            <person name="Kim M.S."/>
            <person name="Lee J.M."/>
            <person name="Cheong K."/>
            <person name="Shin H.S."/>
            <person name="Kim S.B."/>
            <person name="Han K."/>
            <person name="Lee J."/>
            <person name="Park M."/>
            <person name="Lee H.A."/>
            <person name="Lee H.Y."/>
            <person name="Lee Y."/>
            <person name="Oh S."/>
            <person name="Lee J.H."/>
            <person name="Choi E."/>
            <person name="Choi E."/>
            <person name="Lee S.E."/>
            <person name="Jeon J."/>
            <person name="Kim H."/>
            <person name="Choi G."/>
            <person name="Song H."/>
            <person name="Lee J."/>
            <person name="Lee S.C."/>
            <person name="Kwon J.K."/>
            <person name="Lee H.Y."/>
            <person name="Koo N."/>
            <person name="Hong Y."/>
            <person name="Kim R.W."/>
            <person name="Kang W.H."/>
            <person name="Huh J.H."/>
            <person name="Kang B.C."/>
            <person name="Yang T.J."/>
            <person name="Lee Y.H."/>
            <person name="Bennetzen J.L."/>
            <person name="Choi D."/>
        </authorList>
    </citation>
    <scope>NUCLEOTIDE SEQUENCE [LARGE SCALE GENOMIC DNA]</scope>
    <source>
        <strain evidence="4">cv. PBC81</strain>
    </source>
</reference>
<evidence type="ECO:0000256" key="1">
    <source>
        <dbReference type="SAM" id="MobiDB-lite"/>
    </source>
</evidence>
<keyword evidence="4" id="KW-1185">Reference proteome</keyword>
<protein>
    <recommendedName>
        <fullName evidence="2">F-box associated beta-propeller type 1 domain-containing protein</fullName>
    </recommendedName>
</protein>
<dbReference type="PANTHER" id="PTHR47592:SF27">
    <property type="entry name" value="OS08G0421700 PROTEIN"/>
    <property type="match status" value="1"/>
</dbReference>
<dbReference type="InterPro" id="IPR006527">
    <property type="entry name" value="F-box-assoc_dom_typ1"/>
</dbReference>
<evidence type="ECO:0000313" key="3">
    <source>
        <dbReference type="EMBL" id="PHT39249.1"/>
    </source>
</evidence>
<evidence type="ECO:0000259" key="2">
    <source>
        <dbReference type="Pfam" id="PF07734"/>
    </source>
</evidence>
<organism evidence="3 4">
    <name type="scientific">Capsicum baccatum</name>
    <name type="common">Peruvian pepper</name>
    <dbReference type="NCBI Taxonomy" id="33114"/>
    <lineage>
        <taxon>Eukaryota</taxon>
        <taxon>Viridiplantae</taxon>
        <taxon>Streptophyta</taxon>
        <taxon>Embryophyta</taxon>
        <taxon>Tracheophyta</taxon>
        <taxon>Spermatophyta</taxon>
        <taxon>Magnoliopsida</taxon>
        <taxon>eudicotyledons</taxon>
        <taxon>Gunneridae</taxon>
        <taxon>Pentapetalae</taxon>
        <taxon>asterids</taxon>
        <taxon>lamiids</taxon>
        <taxon>Solanales</taxon>
        <taxon>Solanaceae</taxon>
        <taxon>Solanoideae</taxon>
        <taxon>Capsiceae</taxon>
        <taxon>Capsicum</taxon>
    </lineage>
</organism>
<gene>
    <name evidence="3" type="ORF">CQW23_22822</name>
</gene>
<dbReference type="Proteomes" id="UP000224567">
    <property type="component" value="Unassembled WGS sequence"/>
</dbReference>
<dbReference type="OrthoDB" id="1740512at2759"/>
<dbReference type="Pfam" id="PF14223">
    <property type="entry name" value="Retrotran_gag_2"/>
    <property type="match status" value="1"/>
</dbReference>
<feature type="region of interest" description="Disordered" evidence="1">
    <location>
        <begin position="460"/>
        <end position="496"/>
    </location>
</feature>
<proteinExistence type="predicted"/>
<dbReference type="EMBL" id="MLFT02000009">
    <property type="protein sequence ID" value="PHT39249.1"/>
    <property type="molecule type" value="Genomic_DNA"/>
</dbReference>
<accession>A0A2G2W233</accession>
<reference evidence="4" key="2">
    <citation type="journal article" date="2017" name="J. Anim. Genet.">
        <title>Multiple reference genome sequences of hot pepper reveal the massive evolution of plant disease resistance genes by retroduplication.</title>
        <authorList>
            <person name="Kim S."/>
            <person name="Park J."/>
            <person name="Yeom S.-I."/>
            <person name="Kim Y.-M."/>
            <person name="Seo E."/>
            <person name="Kim K.-T."/>
            <person name="Kim M.-S."/>
            <person name="Lee J.M."/>
            <person name="Cheong K."/>
            <person name="Shin H.-S."/>
            <person name="Kim S.-B."/>
            <person name="Han K."/>
            <person name="Lee J."/>
            <person name="Park M."/>
            <person name="Lee H.-A."/>
            <person name="Lee H.-Y."/>
            <person name="Lee Y."/>
            <person name="Oh S."/>
            <person name="Lee J.H."/>
            <person name="Choi E."/>
            <person name="Choi E."/>
            <person name="Lee S.E."/>
            <person name="Jeon J."/>
            <person name="Kim H."/>
            <person name="Choi G."/>
            <person name="Song H."/>
            <person name="Lee J."/>
            <person name="Lee S.-C."/>
            <person name="Kwon J.-K."/>
            <person name="Lee H.-Y."/>
            <person name="Koo N."/>
            <person name="Hong Y."/>
            <person name="Kim R.W."/>
            <person name="Kang W.-H."/>
            <person name="Huh J.H."/>
            <person name="Kang B.-C."/>
            <person name="Yang T.-J."/>
            <person name="Lee Y.-H."/>
            <person name="Bennetzen J.L."/>
            <person name="Choi D."/>
        </authorList>
    </citation>
    <scope>NUCLEOTIDE SEQUENCE [LARGE SCALE GENOMIC DNA]</scope>
    <source>
        <strain evidence="4">cv. PBC81</strain>
    </source>
</reference>
<name>A0A2G2W233_CAPBA</name>
<dbReference type="AlphaFoldDB" id="A0A2G2W233"/>